<dbReference type="NCBIfam" id="TIGR01766">
    <property type="entry name" value="IS200/IS605 family accessory protein TnpB-like domain"/>
    <property type="match status" value="1"/>
</dbReference>
<dbReference type="GO" id="GO:0003677">
    <property type="term" value="F:DNA binding"/>
    <property type="evidence" value="ECO:0007669"/>
    <property type="project" value="UniProtKB-KW"/>
</dbReference>
<dbReference type="InterPro" id="IPR010095">
    <property type="entry name" value="Cas12f1-like_TNB"/>
</dbReference>
<evidence type="ECO:0000313" key="8">
    <source>
        <dbReference type="EMBL" id="OAU98789.1"/>
    </source>
</evidence>
<gene>
    <name evidence="8" type="ORF">AO382_2300</name>
</gene>
<dbReference type="InterPro" id="IPR051399">
    <property type="entry name" value="RNA-guided_DNA_endo/Transpos"/>
</dbReference>
<evidence type="ECO:0000259" key="6">
    <source>
        <dbReference type="Pfam" id="PF01385"/>
    </source>
</evidence>
<evidence type="ECO:0000313" key="9">
    <source>
        <dbReference type="Proteomes" id="UP000078446"/>
    </source>
</evidence>
<dbReference type="AlphaFoldDB" id="A0A7Z0UWU8"/>
<feature type="domain" description="Probable transposase IS891/IS1136/IS1341" evidence="6">
    <location>
        <begin position="182"/>
        <end position="271"/>
    </location>
</feature>
<evidence type="ECO:0000256" key="5">
    <source>
        <dbReference type="ARBA" id="ARBA00023172"/>
    </source>
</evidence>
<dbReference type="PANTHER" id="PTHR30405">
    <property type="entry name" value="TRANSPOSASE"/>
    <property type="match status" value="1"/>
</dbReference>
<keyword evidence="3" id="KW-0815">Transposition</keyword>
<name>A0A7Z0UWU8_MORCA</name>
<organism evidence="8 9">
    <name type="scientific">Moraxella catarrhalis</name>
    <name type="common">Branhamella catarrhalis</name>
    <dbReference type="NCBI Taxonomy" id="480"/>
    <lineage>
        <taxon>Bacteria</taxon>
        <taxon>Pseudomonadati</taxon>
        <taxon>Pseudomonadota</taxon>
        <taxon>Gammaproteobacteria</taxon>
        <taxon>Moraxellales</taxon>
        <taxon>Moraxellaceae</taxon>
        <taxon>Moraxella</taxon>
    </lineage>
</organism>
<evidence type="ECO:0000256" key="4">
    <source>
        <dbReference type="ARBA" id="ARBA00023125"/>
    </source>
</evidence>
<comment type="similarity">
    <text evidence="1">In the C-terminal section; belongs to the transposase 35 family.</text>
</comment>
<keyword evidence="5" id="KW-0233">DNA recombination</keyword>
<dbReference type="PANTHER" id="PTHR30405:SF11">
    <property type="entry name" value="RNA-GUIDED DNA ENDONUCLEASE RV2885C-RELATED"/>
    <property type="match status" value="1"/>
</dbReference>
<proteinExistence type="inferred from homology"/>
<keyword evidence="4" id="KW-0238">DNA-binding</keyword>
<reference evidence="8 9" key="1">
    <citation type="journal article" date="2016" name="Genome Biol. Evol.">
        <title>Comparative Genomic Analyses of the Moraxella catarrhalis Serosensitive and Seroresistant Lineages Demonstrate Their Independent Evolution.</title>
        <authorList>
            <person name="Earl J.P."/>
            <person name="de Vries S.P."/>
            <person name="Ahmed A."/>
            <person name="Powell E."/>
            <person name="Schultz M.P."/>
            <person name="Hermans P.W."/>
            <person name="Hill D.J."/>
            <person name="Zhou Z."/>
            <person name="Constantinidou C.I."/>
            <person name="Hu F.Z."/>
            <person name="Bootsma H.J."/>
            <person name="Ehrlich G.D."/>
        </authorList>
    </citation>
    <scope>NUCLEOTIDE SEQUENCE [LARGE SCALE GENOMIC DNA]</scope>
    <source>
        <strain evidence="8 9">Z7574</strain>
    </source>
</reference>
<evidence type="ECO:0000256" key="1">
    <source>
        <dbReference type="ARBA" id="ARBA00008761"/>
    </source>
</evidence>
<dbReference type="EMBL" id="LXHE01000026">
    <property type="protein sequence ID" value="OAU98789.1"/>
    <property type="molecule type" value="Genomic_DNA"/>
</dbReference>
<comment type="similarity">
    <text evidence="2">In the N-terminal section; belongs to the transposase 2 family.</text>
</comment>
<dbReference type="RefSeq" id="WP_064620912.1">
    <property type="nucleotide sequence ID" value="NZ_LXHE01000026.1"/>
</dbReference>
<sequence length="404" mass="46347">MQTSVVTAKIKLLPSDEQMVALAQVRTLYTKACNWLSAKVYETKELGQLALHNAYYQQMRTKLGIKAQMTQSVIKTVIARYKSAKSNNHPWSLIEFRAEECDLVYNRDYSYNRKKRTFSIGTVAGRTHIKHTTGKNEFLDNLKDKDNPSGYVMGTAKLWLDRKGQWFILVPMTKELPEFDITQDATNVIGVDLGLNFIATTYDSKGNTKFHSGRVVKHRRAECKATRKELQRKQTPSARSRLKSYGSRENRYVTNVNHQITKALVTSHPKGTVFVLEDLTGIRQVTEKVKLEHRYVQVSWAFYQFRQMLEYKAKQHGHSVLIVDAAYTSQTCPKCGNVHKSNRHKKEHRFECRACHYRSNDDRVGAMNLHRKGIEKISELSILSSTQQACPIEQGQGQLSQSLI</sequence>
<accession>A0A7Z0UWU8</accession>
<evidence type="ECO:0000256" key="3">
    <source>
        <dbReference type="ARBA" id="ARBA00022578"/>
    </source>
</evidence>
<dbReference type="Pfam" id="PF07282">
    <property type="entry name" value="Cas12f1-like_TNB"/>
    <property type="match status" value="1"/>
</dbReference>
<dbReference type="Proteomes" id="UP000078446">
    <property type="component" value="Unassembled WGS sequence"/>
</dbReference>
<evidence type="ECO:0000259" key="7">
    <source>
        <dbReference type="Pfam" id="PF07282"/>
    </source>
</evidence>
<comment type="caution">
    <text evidence="8">The sequence shown here is derived from an EMBL/GenBank/DDBJ whole genome shotgun (WGS) entry which is preliminary data.</text>
</comment>
<dbReference type="NCBIfam" id="NF040570">
    <property type="entry name" value="guided_TnpB"/>
    <property type="match status" value="1"/>
</dbReference>
<dbReference type="GO" id="GO:0006310">
    <property type="term" value="P:DNA recombination"/>
    <property type="evidence" value="ECO:0007669"/>
    <property type="project" value="UniProtKB-KW"/>
</dbReference>
<protein>
    <submittedName>
        <fullName evidence="8">Mobile element protein</fullName>
    </submittedName>
</protein>
<dbReference type="GO" id="GO:0032196">
    <property type="term" value="P:transposition"/>
    <property type="evidence" value="ECO:0007669"/>
    <property type="project" value="UniProtKB-KW"/>
</dbReference>
<dbReference type="InterPro" id="IPR001959">
    <property type="entry name" value="Transposase"/>
</dbReference>
<feature type="domain" description="Cas12f1-like TNB" evidence="7">
    <location>
        <begin position="302"/>
        <end position="369"/>
    </location>
</feature>
<dbReference type="Pfam" id="PF01385">
    <property type="entry name" value="OrfB_IS605"/>
    <property type="match status" value="1"/>
</dbReference>
<evidence type="ECO:0000256" key="2">
    <source>
        <dbReference type="ARBA" id="ARBA00011044"/>
    </source>
</evidence>